<name>A0ABD0J7B1_9CAEN</name>
<dbReference type="EMBL" id="JACVVK020000587">
    <property type="protein sequence ID" value="KAK7464546.1"/>
    <property type="molecule type" value="Genomic_DNA"/>
</dbReference>
<dbReference type="AlphaFoldDB" id="A0ABD0J7B1"/>
<dbReference type="Proteomes" id="UP001519460">
    <property type="component" value="Unassembled WGS sequence"/>
</dbReference>
<reference evidence="1 2" key="1">
    <citation type="journal article" date="2023" name="Sci. Data">
        <title>Genome assembly of the Korean intertidal mud-creeper Batillaria attramentaria.</title>
        <authorList>
            <person name="Patra A.K."/>
            <person name="Ho P.T."/>
            <person name="Jun S."/>
            <person name="Lee S.J."/>
            <person name="Kim Y."/>
            <person name="Won Y.J."/>
        </authorList>
    </citation>
    <scope>NUCLEOTIDE SEQUENCE [LARGE SCALE GENOMIC DNA]</scope>
    <source>
        <strain evidence="1">Wonlab-2016</strain>
    </source>
</reference>
<comment type="caution">
    <text evidence="1">The sequence shown here is derived from an EMBL/GenBank/DDBJ whole genome shotgun (WGS) entry which is preliminary data.</text>
</comment>
<organism evidence="1 2">
    <name type="scientific">Batillaria attramentaria</name>
    <dbReference type="NCBI Taxonomy" id="370345"/>
    <lineage>
        <taxon>Eukaryota</taxon>
        <taxon>Metazoa</taxon>
        <taxon>Spiralia</taxon>
        <taxon>Lophotrochozoa</taxon>
        <taxon>Mollusca</taxon>
        <taxon>Gastropoda</taxon>
        <taxon>Caenogastropoda</taxon>
        <taxon>Sorbeoconcha</taxon>
        <taxon>Cerithioidea</taxon>
        <taxon>Batillariidae</taxon>
        <taxon>Batillaria</taxon>
    </lineage>
</organism>
<gene>
    <name evidence="1" type="ORF">BaRGS_00037907</name>
</gene>
<keyword evidence="2" id="KW-1185">Reference proteome</keyword>
<evidence type="ECO:0000313" key="2">
    <source>
        <dbReference type="Proteomes" id="UP001519460"/>
    </source>
</evidence>
<evidence type="ECO:0000313" key="1">
    <source>
        <dbReference type="EMBL" id="KAK7464546.1"/>
    </source>
</evidence>
<protein>
    <submittedName>
        <fullName evidence="1">Uncharacterized protein</fullName>
    </submittedName>
</protein>
<proteinExistence type="predicted"/>
<accession>A0ABD0J7B1</accession>
<sequence>MHKLKFISNCVPVEPHDPRKAGLDVMCCPKGSRSSSALVRRSSCSRLLLFGTSSPEIDEQIQKQSDRSSSEAGGLIQVHKFIKLTNKSSSYNDEQSDAELIQFRK</sequence>